<dbReference type="InterPro" id="IPR051601">
    <property type="entry name" value="Serine_prot/Carboxylest_S33"/>
</dbReference>
<evidence type="ECO:0000256" key="2">
    <source>
        <dbReference type="ARBA" id="ARBA00022729"/>
    </source>
</evidence>
<dbReference type="PANTHER" id="PTHR43248:SF29">
    <property type="entry name" value="TRIPEPTIDYL AMINOPEPTIDASE"/>
    <property type="match status" value="1"/>
</dbReference>
<sequence length="524" mass="55463">MGRRVRDNEAGGMTSCRGIKVRRALLWALSGALTAATLGVAAPFARAVDGARGETGAPAPQLTWRACARADGPAGQECAELPVPLDYRDPAGPQVALAVSRVRSDRPAARRGTLLVVPGGPGGSGVDRLTQRAPALQRQLAGAYDLVGFDPRGVGGSSKAGCGLDAGDRELVTLRSWPAADGRIAENTARARRIARSCARHGGALVRSMSTANEVRDIERLRAALGERKLSVWAVSYGTYVAAVYAQTHPERTDRWVLDSNGDPDPARVERGWLANMAQGADDRFPDFAAWAADPARAPDGLRLAARAAEVRPLFLALAAELDRWPKPSNVPGTPLTGNRLRQAMQSALYGDATAFARLAALVRAARDPAATPQLPADVAGPLPDADAAVTIATLCNDVAWPRDPDAYRRAVAVDRVRHPLTAGMPANVTPCAFWPDRPADPPVRITDRGPANVLMVQNLRDPATPYSGARKMRAALGARARLVTVDHGGHGVYLANGNACADRTVTGYLRDGRWPARDAYCAG</sequence>
<dbReference type="Pfam" id="PF08386">
    <property type="entry name" value="Abhydrolase_4"/>
    <property type="match status" value="1"/>
</dbReference>
<gene>
    <name evidence="5" type="ORF">GCM10009864_20350</name>
</gene>
<name>A0ABN3RL00_9ACTN</name>
<keyword evidence="2" id="KW-0732">Signal</keyword>
<evidence type="ECO:0000313" key="5">
    <source>
        <dbReference type="EMBL" id="GAA2655049.1"/>
    </source>
</evidence>
<protein>
    <submittedName>
        <fullName evidence="5">Alpha/beta hydrolase</fullName>
    </submittedName>
</protein>
<reference evidence="5 6" key="1">
    <citation type="journal article" date="2019" name="Int. J. Syst. Evol. Microbiol.">
        <title>The Global Catalogue of Microorganisms (GCM) 10K type strain sequencing project: providing services to taxonomists for standard genome sequencing and annotation.</title>
        <authorList>
            <consortium name="The Broad Institute Genomics Platform"/>
            <consortium name="The Broad Institute Genome Sequencing Center for Infectious Disease"/>
            <person name="Wu L."/>
            <person name="Ma J."/>
        </authorList>
    </citation>
    <scope>NUCLEOTIDE SEQUENCE [LARGE SCALE GENOMIC DNA]</scope>
    <source>
        <strain evidence="5 6">JCM 16374</strain>
    </source>
</reference>
<dbReference type="GO" id="GO:0016787">
    <property type="term" value="F:hydrolase activity"/>
    <property type="evidence" value="ECO:0007669"/>
    <property type="project" value="UniProtKB-KW"/>
</dbReference>
<dbReference type="InterPro" id="IPR029058">
    <property type="entry name" value="AB_hydrolase_fold"/>
</dbReference>
<keyword evidence="3 5" id="KW-0378">Hydrolase</keyword>
<dbReference type="Gene3D" id="3.40.50.1820">
    <property type="entry name" value="alpha/beta hydrolase"/>
    <property type="match status" value="1"/>
</dbReference>
<comment type="caution">
    <text evidence="5">The sequence shown here is derived from an EMBL/GenBank/DDBJ whole genome shotgun (WGS) entry which is preliminary data.</text>
</comment>
<evidence type="ECO:0000313" key="6">
    <source>
        <dbReference type="Proteomes" id="UP001500994"/>
    </source>
</evidence>
<keyword evidence="6" id="KW-1185">Reference proteome</keyword>
<evidence type="ECO:0000256" key="1">
    <source>
        <dbReference type="ARBA" id="ARBA00010088"/>
    </source>
</evidence>
<dbReference type="Proteomes" id="UP001500994">
    <property type="component" value="Unassembled WGS sequence"/>
</dbReference>
<dbReference type="SUPFAM" id="SSF53474">
    <property type="entry name" value="alpha/beta-Hydrolases"/>
    <property type="match status" value="1"/>
</dbReference>
<dbReference type="PANTHER" id="PTHR43248">
    <property type="entry name" value="2-SUCCINYL-6-HYDROXY-2,4-CYCLOHEXADIENE-1-CARBOXYLATE SYNTHASE"/>
    <property type="match status" value="1"/>
</dbReference>
<dbReference type="EMBL" id="BAAARK010000005">
    <property type="protein sequence ID" value="GAA2655049.1"/>
    <property type="molecule type" value="Genomic_DNA"/>
</dbReference>
<organism evidence="5 6">
    <name type="scientific">Streptomyces lunalinharesii</name>
    <dbReference type="NCBI Taxonomy" id="333384"/>
    <lineage>
        <taxon>Bacteria</taxon>
        <taxon>Bacillati</taxon>
        <taxon>Actinomycetota</taxon>
        <taxon>Actinomycetes</taxon>
        <taxon>Kitasatosporales</taxon>
        <taxon>Streptomycetaceae</taxon>
        <taxon>Streptomyces</taxon>
    </lineage>
</organism>
<evidence type="ECO:0000256" key="3">
    <source>
        <dbReference type="ARBA" id="ARBA00022801"/>
    </source>
</evidence>
<dbReference type="InterPro" id="IPR013595">
    <property type="entry name" value="Pept_S33_TAP-like_C"/>
</dbReference>
<comment type="similarity">
    <text evidence="1">Belongs to the peptidase S33 family.</text>
</comment>
<accession>A0ABN3RL00</accession>
<evidence type="ECO:0000259" key="4">
    <source>
        <dbReference type="Pfam" id="PF08386"/>
    </source>
</evidence>
<feature type="domain" description="Peptidase S33 tripeptidyl aminopeptidase-like C-terminal" evidence="4">
    <location>
        <begin position="428"/>
        <end position="522"/>
    </location>
</feature>
<proteinExistence type="inferred from homology"/>